<gene>
    <name evidence="1" type="ORF">DdX_19191</name>
</gene>
<sequence length="169" mass="19819">MEEIGKGRDRRIVAEHFQPILDSPTILQCRKLYIENAHFSFKDYKVLYTVKMIENYNYGNDIDHNYWAQFLEQPGVKPLVVLRGLQPSLMRTTFANAIDRISKAFSSAISPNAFKIGFVELYEELTEFQETNNTSGEKLELKKGLPAEYEFWGDEEDEYYHYTLERSII</sequence>
<dbReference type="Proteomes" id="UP001201812">
    <property type="component" value="Unassembled WGS sequence"/>
</dbReference>
<name>A0AAD4MID8_9BILA</name>
<comment type="caution">
    <text evidence="1">The sequence shown here is derived from an EMBL/GenBank/DDBJ whole genome shotgun (WGS) entry which is preliminary data.</text>
</comment>
<organism evidence="1 2">
    <name type="scientific">Ditylenchus destructor</name>
    <dbReference type="NCBI Taxonomy" id="166010"/>
    <lineage>
        <taxon>Eukaryota</taxon>
        <taxon>Metazoa</taxon>
        <taxon>Ecdysozoa</taxon>
        <taxon>Nematoda</taxon>
        <taxon>Chromadorea</taxon>
        <taxon>Rhabditida</taxon>
        <taxon>Tylenchina</taxon>
        <taxon>Tylenchomorpha</taxon>
        <taxon>Sphaerularioidea</taxon>
        <taxon>Anguinidae</taxon>
        <taxon>Anguininae</taxon>
        <taxon>Ditylenchus</taxon>
    </lineage>
</organism>
<protein>
    <submittedName>
        <fullName evidence="1">Uncharacterized protein</fullName>
    </submittedName>
</protein>
<keyword evidence="2" id="KW-1185">Reference proteome</keyword>
<evidence type="ECO:0000313" key="2">
    <source>
        <dbReference type="Proteomes" id="UP001201812"/>
    </source>
</evidence>
<dbReference type="EMBL" id="JAKKPZ010000345">
    <property type="protein sequence ID" value="KAI1696163.1"/>
    <property type="molecule type" value="Genomic_DNA"/>
</dbReference>
<reference evidence="1" key="1">
    <citation type="submission" date="2022-01" db="EMBL/GenBank/DDBJ databases">
        <title>Genome Sequence Resource for Two Populations of Ditylenchus destructor, the Migratory Endoparasitic Phytonematode.</title>
        <authorList>
            <person name="Zhang H."/>
            <person name="Lin R."/>
            <person name="Xie B."/>
        </authorList>
    </citation>
    <scope>NUCLEOTIDE SEQUENCE</scope>
    <source>
        <strain evidence="1">BazhouSP</strain>
    </source>
</reference>
<evidence type="ECO:0000313" key="1">
    <source>
        <dbReference type="EMBL" id="KAI1696163.1"/>
    </source>
</evidence>
<proteinExistence type="predicted"/>
<dbReference type="AlphaFoldDB" id="A0AAD4MID8"/>
<accession>A0AAD4MID8</accession>